<dbReference type="PANTHER" id="PTHR33966">
    <property type="entry name" value="PROTEIN ODR-4 HOMOLOG"/>
    <property type="match status" value="1"/>
</dbReference>
<evidence type="ECO:0000256" key="7">
    <source>
        <dbReference type="ARBA" id="ARBA00023136"/>
    </source>
</evidence>
<dbReference type="Pfam" id="PF14778">
    <property type="entry name" value="ODR4-like"/>
    <property type="match status" value="1"/>
</dbReference>
<comment type="similarity">
    <text evidence="3">Belongs to the ODR-4 family.</text>
</comment>
<proteinExistence type="inferred from homology"/>
<protein>
    <recommendedName>
        <fullName evidence="4">Protein odr-4 homolog</fullName>
    </recommendedName>
</protein>
<dbReference type="GO" id="GO:0016020">
    <property type="term" value="C:membrane"/>
    <property type="evidence" value="ECO:0007669"/>
    <property type="project" value="UniProtKB-SubCell"/>
</dbReference>
<dbReference type="PANTHER" id="PTHR33966:SF1">
    <property type="entry name" value="PROTEIN ODR-4 HOMOLOG"/>
    <property type="match status" value="1"/>
</dbReference>
<evidence type="ECO:0000256" key="4">
    <source>
        <dbReference type="ARBA" id="ARBA00020550"/>
    </source>
</evidence>
<keyword evidence="6" id="KW-1133">Transmembrane helix</keyword>
<evidence type="ECO:0000256" key="5">
    <source>
        <dbReference type="ARBA" id="ARBA00022692"/>
    </source>
</evidence>
<dbReference type="Proteomes" id="UP000264840">
    <property type="component" value="Unplaced"/>
</dbReference>
<dbReference type="GO" id="GO:0012505">
    <property type="term" value="C:endomembrane system"/>
    <property type="evidence" value="ECO:0007669"/>
    <property type="project" value="TreeGrafter"/>
</dbReference>
<evidence type="ECO:0000256" key="6">
    <source>
        <dbReference type="ARBA" id="ARBA00022989"/>
    </source>
</evidence>
<reference evidence="8" key="1">
    <citation type="submission" date="2025-08" db="UniProtKB">
        <authorList>
            <consortium name="Ensembl"/>
        </authorList>
    </citation>
    <scope>IDENTIFICATION</scope>
</reference>
<sequence length="432" mass="47656">MGRGYIVQDDVEGYLSKLCEQKADPVTGLLIGQSSTQRDFVVMAIRTPQKEESAAAARNSVDKEWVTEHARQVSRMLPGGLSVVGVFIITNADAKDALTTLRQLLFAVENLISSEHLWDPADDDVTDCVTLHINPKTRKTVCRTFDIKDPKSVAKPADWKYQSGLCSSWATVSCSLNVDMLLPLPNNRTSTGNMEECLKEGLKAWAHQIESGLCLIDGKRLPEDSELTVGQRRNVRQTYTAQLLITTVRDENKRLTDVIEQCGGSVSVTGAIHSRAYLHSNKPKARLAEKLLKRDVVSTVATRVQMMLEELLASDQESKGKLFCLPHRIFCPLKVSGPLCVCDYQFSDEGLSEVTERLKEMLDIDAAEEDLDTRQEMTFEITGCDITPGGHRDMHACVLCPDCPPFCCLGVAMATAVALLATAASMLYLNDI</sequence>
<keyword evidence="7" id="KW-0472">Membrane</keyword>
<dbReference type="GO" id="GO:0008104">
    <property type="term" value="P:intracellular protein localization"/>
    <property type="evidence" value="ECO:0007669"/>
    <property type="project" value="TreeGrafter"/>
</dbReference>
<keyword evidence="5" id="KW-0812">Transmembrane</keyword>
<evidence type="ECO:0000256" key="1">
    <source>
        <dbReference type="ARBA" id="ARBA00003891"/>
    </source>
</evidence>
<dbReference type="STRING" id="8153.ENSHBUP00000032836"/>
<organism evidence="8 9">
    <name type="scientific">Haplochromis burtoni</name>
    <name type="common">Burton's mouthbrooder</name>
    <name type="synonym">Chromis burtoni</name>
    <dbReference type="NCBI Taxonomy" id="8153"/>
    <lineage>
        <taxon>Eukaryota</taxon>
        <taxon>Metazoa</taxon>
        <taxon>Chordata</taxon>
        <taxon>Craniata</taxon>
        <taxon>Vertebrata</taxon>
        <taxon>Euteleostomi</taxon>
        <taxon>Actinopterygii</taxon>
        <taxon>Neopterygii</taxon>
        <taxon>Teleostei</taxon>
        <taxon>Neoteleostei</taxon>
        <taxon>Acanthomorphata</taxon>
        <taxon>Ovalentaria</taxon>
        <taxon>Cichlomorphae</taxon>
        <taxon>Cichliformes</taxon>
        <taxon>Cichlidae</taxon>
        <taxon>African cichlids</taxon>
        <taxon>Pseudocrenilabrinae</taxon>
        <taxon>Haplochromini</taxon>
        <taxon>Haplochromis</taxon>
    </lineage>
</organism>
<dbReference type="OMA" id="FNEPPRR"/>
<evidence type="ECO:0000313" key="8">
    <source>
        <dbReference type="Ensembl" id="ENSHBUP00000032836.1"/>
    </source>
</evidence>
<accession>A0A3Q2X2L7</accession>
<dbReference type="Ensembl" id="ENSHBUT00000026108.1">
    <property type="protein sequence ID" value="ENSHBUP00000032836.1"/>
    <property type="gene ID" value="ENSHBUG00000019634.1"/>
</dbReference>
<evidence type="ECO:0000313" key="9">
    <source>
        <dbReference type="Proteomes" id="UP000264840"/>
    </source>
</evidence>
<dbReference type="AlphaFoldDB" id="A0A3Q2X2L7"/>
<reference evidence="8" key="2">
    <citation type="submission" date="2025-09" db="UniProtKB">
        <authorList>
            <consortium name="Ensembl"/>
        </authorList>
    </citation>
    <scope>IDENTIFICATION</scope>
</reference>
<comment type="function">
    <text evidence="1">May play a role in the trafficking of a subset of G-protein coupled receptors.</text>
</comment>
<name>A0A3Q2X2L7_HAPBU</name>
<evidence type="ECO:0000256" key="3">
    <source>
        <dbReference type="ARBA" id="ARBA00010131"/>
    </source>
</evidence>
<comment type="subcellular location">
    <subcellularLocation>
        <location evidence="2">Membrane</location>
    </subcellularLocation>
</comment>
<dbReference type="InterPro" id="IPR029454">
    <property type="entry name" value="ODR-4-like"/>
</dbReference>
<evidence type="ECO:0000256" key="2">
    <source>
        <dbReference type="ARBA" id="ARBA00004370"/>
    </source>
</evidence>
<keyword evidence="9" id="KW-1185">Reference proteome</keyword>
<dbReference type="GeneTree" id="ENSGT00390000012568"/>